<dbReference type="PROSITE" id="PS50119">
    <property type="entry name" value="ZF_BBOX"/>
    <property type="match status" value="1"/>
</dbReference>
<evidence type="ECO:0000256" key="4">
    <source>
        <dbReference type="PROSITE-ProRule" id="PRU00024"/>
    </source>
</evidence>
<dbReference type="RefSeq" id="XP_006821998.1">
    <property type="nucleotide sequence ID" value="XM_006821935.1"/>
</dbReference>
<keyword evidence="2 4" id="KW-0863">Zinc-finger</keyword>
<evidence type="ECO:0000256" key="5">
    <source>
        <dbReference type="SAM" id="MobiDB-lite"/>
    </source>
</evidence>
<keyword evidence="1" id="KW-0479">Metal-binding</keyword>
<proteinExistence type="predicted"/>
<feature type="region of interest" description="Disordered" evidence="5">
    <location>
        <begin position="154"/>
        <end position="174"/>
    </location>
</feature>
<evidence type="ECO:0000313" key="9">
    <source>
        <dbReference type="RefSeq" id="XP_006821998.1"/>
    </source>
</evidence>
<name>A0ABM0MPQ7_SACKO</name>
<dbReference type="InterPro" id="IPR000315">
    <property type="entry name" value="Znf_B-box"/>
</dbReference>
<dbReference type="InterPro" id="IPR017907">
    <property type="entry name" value="Znf_RING_CS"/>
</dbReference>
<feature type="compositionally biased region" description="Basic and acidic residues" evidence="5">
    <location>
        <begin position="162"/>
        <end position="174"/>
    </location>
</feature>
<accession>A0ABM0MPQ7</accession>
<feature type="domain" description="RING-type" evidence="6">
    <location>
        <begin position="17"/>
        <end position="56"/>
    </location>
</feature>
<evidence type="ECO:0000256" key="2">
    <source>
        <dbReference type="ARBA" id="ARBA00022771"/>
    </source>
</evidence>
<dbReference type="Pfam" id="PF13445">
    <property type="entry name" value="zf-RING_UBOX"/>
    <property type="match status" value="1"/>
</dbReference>
<dbReference type="Proteomes" id="UP000694865">
    <property type="component" value="Unplaced"/>
</dbReference>
<keyword evidence="3" id="KW-0862">Zinc</keyword>
<feature type="region of interest" description="Disordered" evidence="5">
    <location>
        <begin position="332"/>
        <end position="426"/>
    </location>
</feature>
<dbReference type="PROSITE" id="PS50089">
    <property type="entry name" value="ZF_RING_2"/>
    <property type="match status" value="1"/>
</dbReference>
<dbReference type="InterPro" id="IPR027370">
    <property type="entry name" value="Znf-RING_euk"/>
</dbReference>
<reference evidence="9" key="1">
    <citation type="submission" date="2025-08" db="UniProtKB">
        <authorList>
            <consortium name="RefSeq"/>
        </authorList>
    </citation>
    <scope>IDENTIFICATION</scope>
    <source>
        <tissue evidence="9">Testes</tissue>
    </source>
</reference>
<evidence type="ECO:0000259" key="7">
    <source>
        <dbReference type="PROSITE" id="PS50119"/>
    </source>
</evidence>
<dbReference type="Gene3D" id="3.30.40.10">
    <property type="entry name" value="Zinc/RING finger domain, C3HC4 (zinc finger)"/>
    <property type="match status" value="1"/>
</dbReference>
<evidence type="ECO:0000259" key="6">
    <source>
        <dbReference type="PROSITE" id="PS50089"/>
    </source>
</evidence>
<dbReference type="SMART" id="SM00184">
    <property type="entry name" value="RING"/>
    <property type="match status" value="1"/>
</dbReference>
<dbReference type="GeneID" id="102806963"/>
<evidence type="ECO:0000313" key="8">
    <source>
        <dbReference type="Proteomes" id="UP000694865"/>
    </source>
</evidence>
<dbReference type="Pfam" id="PF00643">
    <property type="entry name" value="zf-B_box"/>
    <property type="match status" value="1"/>
</dbReference>
<evidence type="ECO:0000256" key="1">
    <source>
        <dbReference type="ARBA" id="ARBA00022723"/>
    </source>
</evidence>
<dbReference type="InterPro" id="IPR013083">
    <property type="entry name" value="Znf_RING/FYVE/PHD"/>
</dbReference>
<dbReference type="Gene3D" id="3.30.160.60">
    <property type="entry name" value="Classic Zinc Finger"/>
    <property type="match status" value="1"/>
</dbReference>
<dbReference type="PANTHER" id="PTHR25462:SF296">
    <property type="entry name" value="MEIOTIC P26, ISOFORM F"/>
    <property type="match status" value="1"/>
</dbReference>
<organism evidence="8 9">
    <name type="scientific">Saccoglossus kowalevskii</name>
    <name type="common">Acorn worm</name>
    <dbReference type="NCBI Taxonomy" id="10224"/>
    <lineage>
        <taxon>Eukaryota</taxon>
        <taxon>Metazoa</taxon>
        <taxon>Hemichordata</taxon>
        <taxon>Enteropneusta</taxon>
        <taxon>Harrimaniidae</taxon>
        <taxon>Saccoglossus</taxon>
    </lineage>
</organism>
<feature type="domain" description="B box-type" evidence="7">
    <location>
        <begin position="87"/>
        <end position="128"/>
    </location>
</feature>
<sequence length="426" mass="48532">MATSISVEKISEELLKCPVCLERYNRPRMLPCQHSFCEQCLAKLFVQREHRCPVCRSPCSVERVEQLQSSMLINTVLVMVKEQKLKTGVQSCTLHEKHTVDLYCQACQTPICRICNQSGHSGHRVIDMNVAVDEFRGVVSYYIDTWKEKQKVAHQNKSQAMKRSEVLKTSHAREQRKITKHAHDTISKLKKLISQQMDKRLSELGSKYGVMNEEIKRQIRQFETTEELLTSTTTFMENLVKFGNAAQIMKDSKDTLDQLQTMTSVEAKWNEVANSLPRFKPGDIKLHGNLGTFEDQHTSCSIQKPEIVLASSTEQGNGRNYHGESASYIPNISNCDNHQHGPPGTFTRRNTTSIGEDEDLQSESNERHERSDTSTTDISIPKFGNIQRNVAGSHGFAERTQPRPRRVSSSVAERIRQFEQKFSSNN</sequence>
<dbReference type="InterPro" id="IPR001841">
    <property type="entry name" value="Znf_RING"/>
</dbReference>
<gene>
    <name evidence="9" type="primary">LOC102806963</name>
</gene>
<dbReference type="SUPFAM" id="SSF57845">
    <property type="entry name" value="B-box zinc-binding domain"/>
    <property type="match status" value="1"/>
</dbReference>
<dbReference type="SUPFAM" id="SSF57850">
    <property type="entry name" value="RING/U-box"/>
    <property type="match status" value="1"/>
</dbReference>
<dbReference type="SMART" id="SM00336">
    <property type="entry name" value="BBOX"/>
    <property type="match status" value="1"/>
</dbReference>
<keyword evidence="8" id="KW-1185">Reference proteome</keyword>
<dbReference type="PANTHER" id="PTHR25462">
    <property type="entry name" value="BONUS, ISOFORM C-RELATED"/>
    <property type="match status" value="1"/>
</dbReference>
<evidence type="ECO:0000256" key="3">
    <source>
        <dbReference type="ARBA" id="ARBA00022833"/>
    </source>
</evidence>
<dbReference type="PROSITE" id="PS00518">
    <property type="entry name" value="ZF_RING_1"/>
    <property type="match status" value="1"/>
</dbReference>
<protein>
    <submittedName>
        <fullName evidence="9">Tripartite motif-containing protein 2-like</fullName>
    </submittedName>
</protein>
<dbReference type="InterPro" id="IPR047153">
    <property type="entry name" value="TRIM45/56/19-like"/>
</dbReference>